<dbReference type="PANTHER" id="PTHR32097:SF15">
    <property type="entry name" value="STRESS RESPONSE PROTEIN SCP2"/>
    <property type="match status" value="1"/>
</dbReference>
<dbReference type="InterPro" id="IPR051324">
    <property type="entry name" value="Stress/Tellurium_Resist"/>
</dbReference>
<evidence type="ECO:0000313" key="2">
    <source>
        <dbReference type="EMBL" id="OUK05195.1"/>
    </source>
</evidence>
<proteinExistence type="predicted"/>
<dbReference type="InterPro" id="IPR003325">
    <property type="entry name" value="TerD"/>
</dbReference>
<evidence type="ECO:0000313" key="3">
    <source>
        <dbReference type="Proteomes" id="UP000194606"/>
    </source>
</evidence>
<accession>A0A252CF77</accession>
<feature type="domain" description="TerD" evidence="1">
    <location>
        <begin position="1"/>
        <end position="50"/>
    </location>
</feature>
<dbReference type="AlphaFoldDB" id="A0A252CF77"/>
<comment type="caution">
    <text evidence="2">The sequence shown here is derived from an EMBL/GenBank/DDBJ whole genome shotgun (WGS) entry which is preliminary data.</text>
</comment>
<protein>
    <submittedName>
        <fullName evidence="2">Tellurium resistance protein</fullName>
    </submittedName>
</protein>
<sequence>MVINLSKGQKINLSKEKETLNKITVGLGWDPATSGRDIDVDASILLLDSTTGGERIVEKKGFLGFGKTHRVPLNNVPDHEIVYYGHKRSGDGAVKHAGDNLTGEGEGDDEQIFVELQKVNPKFDTLSIVVNIYDAFRRSQDFGEIQNAYVHIMDDKGHELVRYNLTESYEQSTGILVGELKRVASEWEFKAVGEGLKVSQVSDFLKEY</sequence>
<name>A0A252CF77_9LACT</name>
<dbReference type="CDD" id="cd06974">
    <property type="entry name" value="TerD_like"/>
    <property type="match status" value="1"/>
</dbReference>
<dbReference type="PANTHER" id="PTHR32097">
    <property type="entry name" value="CAMP-BINDING PROTEIN 1-RELATED"/>
    <property type="match status" value="1"/>
</dbReference>
<dbReference type="EMBL" id="MUIZ01000001">
    <property type="protein sequence ID" value="OUK05195.1"/>
    <property type="molecule type" value="Genomic_DNA"/>
</dbReference>
<organism evidence="2 3">
    <name type="scientific">Lactococcus petauri</name>
    <dbReference type="NCBI Taxonomy" id="1940789"/>
    <lineage>
        <taxon>Bacteria</taxon>
        <taxon>Bacillati</taxon>
        <taxon>Bacillota</taxon>
        <taxon>Bacilli</taxon>
        <taxon>Lactobacillales</taxon>
        <taxon>Streptococcaceae</taxon>
        <taxon>Lactococcus</taxon>
    </lineage>
</organism>
<feature type="domain" description="TerD" evidence="1">
    <location>
        <begin position="78"/>
        <end position="205"/>
    </location>
</feature>
<evidence type="ECO:0000259" key="1">
    <source>
        <dbReference type="Pfam" id="PF02342"/>
    </source>
</evidence>
<dbReference type="Gene3D" id="2.60.60.30">
    <property type="entry name" value="sav2460 like domains"/>
    <property type="match status" value="1"/>
</dbReference>
<gene>
    <name evidence="2" type="ORF">BZZ03_00300</name>
</gene>
<dbReference type="RefSeq" id="WP_086581922.1">
    <property type="nucleotide sequence ID" value="NZ_MUIZ01000001.1"/>
</dbReference>
<reference evidence="2 3" key="1">
    <citation type="submission" date="2017-02" db="EMBL/GenBank/DDBJ databases">
        <authorList>
            <person name="Peterson S.W."/>
        </authorList>
    </citation>
    <scope>NUCLEOTIDE SEQUENCE [LARGE SCALE GENOMIC DNA]</scope>
    <source>
        <strain evidence="2">159469</strain>
    </source>
</reference>
<dbReference type="Pfam" id="PF02342">
    <property type="entry name" value="TerD"/>
    <property type="match status" value="2"/>
</dbReference>
<dbReference type="Proteomes" id="UP000194606">
    <property type="component" value="Unassembled WGS sequence"/>
</dbReference>